<keyword evidence="2" id="KW-1133">Transmembrane helix</keyword>
<name>A0A9D4UXE7_ADICA</name>
<sequence length="140" mass="16091">MERFAFAPGSQPFTKDLYSQRVRLKEGLCTCAKGSSDSDSDNGSNQSKEDKQKVDWDKAWSSYQERKKKPFWSIFDMEKYVTRGPQPSNYPLSEEVDPLKRTERATLRFWTDSKFTMAGFGVIMGLFIYMVVIVGAPPHK</sequence>
<keyword evidence="4" id="KW-1185">Reference proteome</keyword>
<evidence type="ECO:0000256" key="2">
    <source>
        <dbReference type="SAM" id="Phobius"/>
    </source>
</evidence>
<dbReference type="AlphaFoldDB" id="A0A9D4UXE7"/>
<comment type="caution">
    <text evidence="3">The sequence shown here is derived from an EMBL/GenBank/DDBJ whole genome shotgun (WGS) entry which is preliminary data.</text>
</comment>
<accession>A0A9D4UXE7</accession>
<feature type="region of interest" description="Disordered" evidence="1">
    <location>
        <begin position="31"/>
        <end position="55"/>
    </location>
</feature>
<dbReference type="OrthoDB" id="1914651at2759"/>
<reference evidence="3" key="1">
    <citation type="submission" date="2021-01" db="EMBL/GenBank/DDBJ databases">
        <title>Adiantum capillus-veneris genome.</title>
        <authorList>
            <person name="Fang Y."/>
            <person name="Liao Q."/>
        </authorList>
    </citation>
    <scope>NUCLEOTIDE SEQUENCE</scope>
    <source>
        <strain evidence="3">H3</strain>
        <tissue evidence="3">Leaf</tissue>
    </source>
</reference>
<evidence type="ECO:0000313" key="4">
    <source>
        <dbReference type="Proteomes" id="UP000886520"/>
    </source>
</evidence>
<keyword evidence="2" id="KW-0472">Membrane</keyword>
<dbReference type="EMBL" id="JABFUD020000009">
    <property type="protein sequence ID" value="KAI5075575.1"/>
    <property type="molecule type" value="Genomic_DNA"/>
</dbReference>
<feature type="transmembrane region" description="Helical" evidence="2">
    <location>
        <begin position="115"/>
        <end position="136"/>
    </location>
</feature>
<keyword evidence="2" id="KW-0812">Transmembrane</keyword>
<organism evidence="3 4">
    <name type="scientific">Adiantum capillus-veneris</name>
    <name type="common">Maidenhair fern</name>
    <dbReference type="NCBI Taxonomy" id="13818"/>
    <lineage>
        <taxon>Eukaryota</taxon>
        <taxon>Viridiplantae</taxon>
        <taxon>Streptophyta</taxon>
        <taxon>Embryophyta</taxon>
        <taxon>Tracheophyta</taxon>
        <taxon>Polypodiopsida</taxon>
        <taxon>Polypodiidae</taxon>
        <taxon>Polypodiales</taxon>
        <taxon>Pteridineae</taxon>
        <taxon>Pteridaceae</taxon>
        <taxon>Vittarioideae</taxon>
        <taxon>Adiantum</taxon>
    </lineage>
</organism>
<protein>
    <submittedName>
        <fullName evidence="3">Uncharacterized protein</fullName>
    </submittedName>
</protein>
<evidence type="ECO:0000313" key="3">
    <source>
        <dbReference type="EMBL" id="KAI5075575.1"/>
    </source>
</evidence>
<proteinExistence type="predicted"/>
<dbReference type="PANTHER" id="PTHR36043:SF1">
    <property type="entry name" value="2,3-BISPHOSPHOGLYCERATE-INDEPENDENT PHOSPHOGLYCERATE MUTASE"/>
    <property type="match status" value="1"/>
</dbReference>
<dbReference type="Proteomes" id="UP000886520">
    <property type="component" value="Chromosome 9"/>
</dbReference>
<evidence type="ECO:0000256" key="1">
    <source>
        <dbReference type="SAM" id="MobiDB-lite"/>
    </source>
</evidence>
<feature type="compositionally biased region" description="Low complexity" evidence="1">
    <location>
        <begin position="34"/>
        <end position="45"/>
    </location>
</feature>
<gene>
    <name evidence="3" type="ORF">GOP47_0009651</name>
</gene>
<dbReference type="PANTHER" id="PTHR36043">
    <property type="entry name" value="2,3-BISPHOSPHOGLYCERATE-INDEPENDENT PHOSPHOGLYCERATE MUTASE"/>
    <property type="match status" value="1"/>
</dbReference>